<gene>
    <name evidence="3" type="ORF">COF81_27895</name>
</gene>
<dbReference type="PANTHER" id="PTHR36834:SF2">
    <property type="entry name" value="MEMBRANE PROTEIN"/>
    <property type="match status" value="1"/>
</dbReference>
<feature type="transmembrane region" description="Helical" evidence="1">
    <location>
        <begin position="7"/>
        <end position="24"/>
    </location>
</feature>
<reference evidence="3 4" key="1">
    <citation type="submission" date="2017-09" db="EMBL/GenBank/DDBJ databases">
        <title>Large-scale bioinformatics analysis of Bacillus genomes uncovers conserved roles of natural products in bacterial physiology.</title>
        <authorList>
            <consortium name="Agbiome Team Llc"/>
            <person name="Bleich R.M."/>
            <person name="Grubbs K.J."/>
            <person name="Santa Maria K.C."/>
            <person name="Allen S.E."/>
            <person name="Farag S."/>
            <person name="Shank E.A."/>
            <person name="Bowers A."/>
        </authorList>
    </citation>
    <scope>NUCLEOTIDE SEQUENCE [LARGE SCALE GENOMIC DNA]</scope>
    <source>
        <strain evidence="3 4">AFS037265</strain>
    </source>
</reference>
<dbReference type="InterPro" id="IPR053150">
    <property type="entry name" value="Teicoplanin_resist-assoc"/>
</dbReference>
<dbReference type="Pfam" id="PF04892">
    <property type="entry name" value="VanZ"/>
    <property type="match status" value="1"/>
</dbReference>
<protein>
    <submittedName>
        <fullName evidence="3">VanZ family protein</fullName>
    </submittedName>
</protein>
<keyword evidence="1" id="KW-0472">Membrane</keyword>
<dbReference type="AlphaFoldDB" id="A0ABD6SY49"/>
<proteinExistence type="predicted"/>
<dbReference type="InterPro" id="IPR006976">
    <property type="entry name" value="VanZ-like"/>
</dbReference>
<feature type="transmembrane region" description="Helical" evidence="1">
    <location>
        <begin position="36"/>
        <end position="57"/>
    </location>
</feature>
<feature type="transmembrane region" description="Helical" evidence="1">
    <location>
        <begin position="147"/>
        <end position="165"/>
    </location>
</feature>
<accession>A0ABD6SY49</accession>
<evidence type="ECO:0000256" key="1">
    <source>
        <dbReference type="SAM" id="Phobius"/>
    </source>
</evidence>
<name>A0ABD6SY49_9BACI</name>
<keyword evidence="1" id="KW-0812">Transmembrane</keyword>
<evidence type="ECO:0000259" key="2">
    <source>
        <dbReference type="Pfam" id="PF04892"/>
    </source>
</evidence>
<comment type="caution">
    <text evidence="3">The sequence shown here is derived from an EMBL/GenBank/DDBJ whole genome shotgun (WGS) entry which is preliminary data.</text>
</comment>
<evidence type="ECO:0000313" key="4">
    <source>
        <dbReference type="Proteomes" id="UP000221918"/>
    </source>
</evidence>
<dbReference type="PANTHER" id="PTHR36834">
    <property type="entry name" value="MEMBRANE PROTEIN-RELATED"/>
    <property type="match status" value="1"/>
</dbReference>
<organism evidence="3 4">
    <name type="scientific">Bacillus pseudomycoides</name>
    <dbReference type="NCBI Taxonomy" id="64104"/>
    <lineage>
        <taxon>Bacteria</taxon>
        <taxon>Bacillati</taxon>
        <taxon>Bacillota</taxon>
        <taxon>Bacilli</taxon>
        <taxon>Bacillales</taxon>
        <taxon>Bacillaceae</taxon>
        <taxon>Bacillus</taxon>
        <taxon>Bacillus cereus group</taxon>
    </lineage>
</organism>
<feature type="transmembrane region" description="Helical" evidence="1">
    <location>
        <begin position="114"/>
        <end position="135"/>
    </location>
</feature>
<dbReference type="EMBL" id="NUTL01000179">
    <property type="protein sequence ID" value="PHE86738.1"/>
    <property type="molecule type" value="Genomic_DNA"/>
</dbReference>
<sequence>MSITFEVPSWHVLIPVFLIGSILLCTSKRKFTYSQYALLVTFLIYVMSMIHFTLFPLEINIGKYANQAPWYSSVNPIPIFTLDIKTFLLNIIMFLPLGAYLPFLKNKYHSVKDIARIGFFMSGIIEIIQLCLRIFVGNGRSMDVNDLIANTLGCIVGYLVIQKVFQINRLRTWLQHFIVYI</sequence>
<keyword evidence="1" id="KW-1133">Transmembrane helix</keyword>
<dbReference type="RefSeq" id="WP_090920556.1">
    <property type="nucleotide sequence ID" value="NZ_JARMBS010000046.1"/>
</dbReference>
<feature type="transmembrane region" description="Helical" evidence="1">
    <location>
        <begin position="77"/>
        <end position="102"/>
    </location>
</feature>
<feature type="domain" description="VanZ-like" evidence="2">
    <location>
        <begin position="42"/>
        <end position="161"/>
    </location>
</feature>
<evidence type="ECO:0000313" key="3">
    <source>
        <dbReference type="EMBL" id="PHE86738.1"/>
    </source>
</evidence>
<dbReference type="Proteomes" id="UP000221918">
    <property type="component" value="Unassembled WGS sequence"/>
</dbReference>